<evidence type="ECO:0000313" key="1">
    <source>
        <dbReference type="EMBL" id="OQV18472.1"/>
    </source>
</evidence>
<dbReference type="Proteomes" id="UP000192578">
    <property type="component" value="Unassembled WGS sequence"/>
</dbReference>
<comment type="caution">
    <text evidence="1">The sequence shown here is derived from an EMBL/GenBank/DDBJ whole genome shotgun (WGS) entry which is preliminary data.</text>
</comment>
<dbReference type="EMBL" id="MTYJ01000049">
    <property type="protein sequence ID" value="OQV18472.1"/>
    <property type="molecule type" value="Genomic_DNA"/>
</dbReference>
<reference evidence="2" key="1">
    <citation type="submission" date="2017-01" db="EMBL/GenBank/DDBJ databases">
        <title>Comparative genomics of anhydrobiosis in the tardigrade Hypsibius dujardini.</title>
        <authorList>
            <person name="Yoshida Y."/>
            <person name="Koutsovoulos G."/>
            <person name="Laetsch D."/>
            <person name="Stevens L."/>
            <person name="Kumar S."/>
            <person name="Horikawa D."/>
            <person name="Ishino K."/>
            <person name="Komine S."/>
            <person name="Tomita M."/>
            <person name="Blaxter M."/>
            <person name="Arakawa K."/>
        </authorList>
    </citation>
    <scope>NUCLEOTIDE SEQUENCE [LARGE SCALE GENOMIC DNA]</scope>
    <source>
        <strain evidence="2">Z151</strain>
    </source>
</reference>
<accession>A0A1W0WTF1</accession>
<evidence type="ECO:0000313" key="2">
    <source>
        <dbReference type="Proteomes" id="UP000192578"/>
    </source>
</evidence>
<gene>
    <name evidence="1" type="ORF">BV898_07481</name>
</gene>
<dbReference type="AlphaFoldDB" id="A0A1W0WTF1"/>
<proteinExistence type="predicted"/>
<protein>
    <submittedName>
        <fullName evidence="1">Uncharacterized protein</fullName>
    </submittedName>
</protein>
<dbReference type="OrthoDB" id="5314041at2759"/>
<organism evidence="1 2">
    <name type="scientific">Hypsibius exemplaris</name>
    <name type="common">Freshwater tardigrade</name>
    <dbReference type="NCBI Taxonomy" id="2072580"/>
    <lineage>
        <taxon>Eukaryota</taxon>
        <taxon>Metazoa</taxon>
        <taxon>Ecdysozoa</taxon>
        <taxon>Tardigrada</taxon>
        <taxon>Eutardigrada</taxon>
        <taxon>Parachela</taxon>
        <taxon>Hypsibioidea</taxon>
        <taxon>Hypsibiidae</taxon>
        <taxon>Hypsibius</taxon>
    </lineage>
</organism>
<name>A0A1W0WTF1_HYPEX</name>
<keyword evidence="2" id="KW-1185">Reference proteome</keyword>
<sequence length="232" mass="25909">MSSERLHLLGPRSRYGAIGEDDHQKFFSDHLSRLPTCMSFLSRSLIGTLNRSRRSLKHWVVPIVHFERNQPDRVFTRYISDACFDNTAFSVQPGVPLTSLDWLTLPVSRAVENYPIPPFSVQANARSTEEITLIVHSCENGMPRVTGPTQIPLRSQGPDKPSVAVFRDIAIARAGRYVVEVRSCNSPHFSVLADIPLIVEPNLAVVSGKNLRRTLSEEIGRLSMIGLYSGLE</sequence>